<dbReference type="InterPro" id="IPR011528">
    <property type="entry name" value="NERD"/>
</dbReference>
<dbReference type="CDD" id="cd18808">
    <property type="entry name" value="SF1_C_Upf1"/>
    <property type="match status" value="1"/>
</dbReference>
<dbReference type="PROSITE" id="PS50011">
    <property type="entry name" value="PROTEIN_KINASE_DOM"/>
    <property type="match status" value="1"/>
</dbReference>
<keyword evidence="3" id="KW-1185">Reference proteome</keyword>
<dbReference type="PANTHER" id="PTHR10887:SF495">
    <property type="entry name" value="HELICASE SENATAXIN ISOFORM X1-RELATED"/>
    <property type="match status" value="1"/>
</dbReference>
<evidence type="ECO:0000259" key="1">
    <source>
        <dbReference type="PROSITE" id="PS50011"/>
    </source>
</evidence>
<dbReference type="InterPro" id="IPR047187">
    <property type="entry name" value="SF1_C_Upf1"/>
</dbReference>
<proteinExistence type="predicted"/>
<dbReference type="InterPro" id="IPR027417">
    <property type="entry name" value="P-loop_NTPase"/>
</dbReference>
<dbReference type="RefSeq" id="WP_226750762.1">
    <property type="nucleotide sequence ID" value="NZ_JAEINI020000004.1"/>
</dbReference>
<accession>A0ABS8C3G7</accession>
<gene>
    <name evidence="2" type="ORF">JAO78_007520</name>
</gene>
<dbReference type="Proteomes" id="UP000633814">
    <property type="component" value="Unassembled WGS sequence"/>
</dbReference>
<name>A0ABS8C3G7_9ALTE</name>
<protein>
    <submittedName>
        <fullName evidence="2">AAA domain-containing protein</fullName>
    </submittedName>
</protein>
<dbReference type="SUPFAM" id="SSF52540">
    <property type="entry name" value="P-loop containing nucleoside triphosphate hydrolases"/>
    <property type="match status" value="1"/>
</dbReference>
<dbReference type="Gene3D" id="1.10.510.10">
    <property type="entry name" value="Transferase(Phosphotransferase) domain 1"/>
    <property type="match status" value="2"/>
</dbReference>
<comment type="caution">
    <text evidence="2">The sequence shown here is derived from an EMBL/GenBank/DDBJ whole genome shotgun (WGS) entry which is preliminary data.</text>
</comment>
<evidence type="ECO:0000313" key="2">
    <source>
        <dbReference type="EMBL" id="MCB5226665.1"/>
    </source>
</evidence>
<dbReference type="Pfam" id="PF13087">
    <property type="entry name" value="AAA_12"/>
    <property type="match status" value="1"/>
</dbReference>
<dbReference type="InterPro" id="IPR000719">
    <property type="entry name" value="Prot_kinase_dom"/>
</dbReference>
<dbReference type="InterPro" id="IPR041679">
    <property type="entry name" value="DNA2/NAM7-like_C"/>
</dbReference>
<dbReference type="SUPFAM" id="SSF56112">
    <property type="entry name" value="Protein kinase-like (PK-like)"/>
    <property type="match status" value="2"/>
</dbReference>
<reference evidence="2 3" key="1">
    <citation type="submission" date="2021-10" db="EMBL/GenBank/DDBJ databases">
        <title>Alishewanella koreense sp. nov. isolated from seawater of southwestern coast in South Korea and the proposal for the reclassification of Rheinheimera perlucida and Rheinheimera tuosuensis as Arsukibacterium perlucida and Arsukibacterium tuosuensis.</title>
        <authorList>
            <person name="Kim K.H."/>
            <person name="Ruan W."/>
            <person name="Kim K.R."/>
            <person name="Baek J.H."/>
            <person name="Jeon C.O."/>
        </authorList>
    </citation>
    <scope>NUCLEOTIDE SEQUENCE [LARGE SCALE GENOMIC DNA]</scope>
    <source>
        <strain evidence="2 3">16-MA</strain>
    </source>
</reference>
<dbReference type="PANTHER" id="PTHR10887">
    <property type="entry name" value="DNA2/NAM7 HELICASE FAMILY"/>
    <property type="match status" value="1"/>
</dbReference>
<feature type="domain" description="Protein kinase" evidence="1">
    <location>
        <begin position="215"/>
        <end position="531"/>
    </location>
</feature>
<dbReference type="Pfam" id="PF08378">
    <property type="entry name" value="NERD"/>
    <property type="match status" value="1"/>
</dbReference>
<dbReference type="InterPro" id="IPR011009">
    <property type="entry name" value="Kinase-like_dom_sf"/>
</dbReference>
<sequence>MDIEFWAGGLQEQEVTAINKIQAAFSNKVSASNKPVQGGTFREKLQNTRNDKMFPWKGYAGFRFVDSKKHDGEFDLIIVTHCNIIIVELKDWNHHSVTAKGDVWFKGSQNMKRSPVSVTRVKKQTLDNKLSKVANRFTNKGFVPHVHFFVVMTGDADFSQLPEDQLLHTLSLEDFLTFADRKVFNDRFRPHPNAQVLNQDFPLFDELFLGPQTAPKALRVDGYEAKEIIFEHPKKVYKEYIAKPETATNTEALLRVWSFKNVSGKKAYTAEGRAEIVSREREVLQYINHQNRDLYNHCLRSLTSFQKDDVTAEYCEIYELPPGHVRFNEFIGKYGKNFSELDRLNVAKLLIAKFGDMHEIKIAHRDIADHSLWISPSKEIALSNFISAYHQPIGTVGDYRQSISVGAIEAQEMLDGSDLTPFQQDVHALGLVVWHLLSGKRMSPKSMETVQDDMLNDEHWYSGVLLDAVAGNFPSASYFFDVLKRAEPDAKEIPTFDDTELDPYRHAINHSRQYREDNDFIVENAEKEIYLSGGRLVKAWLNVGSQSNDIAANFQVLKFLKQLDKLYSLKPTFLPEIREFGIATKSSSLYLVTDQVVGITWDEIVISDDEKLEIIGKFVAAVEHLHTLGVSHGDIHPRNVMVIIDSLSIYLVDIPDFAPIGGEPKNHLYSPENIDGCTSYERDNFAVIKMSCELLGLEWGNESELFPDIADAVKAELKDQQFGFKDLGRFKKALFTDCKSSEQPLIEVIAGNADDSITILPDNGHLYIKVEPNRTKPSEVKVIFTGIGGSFSAMFCKHKNEFVMGFKPRSRSSIRRQDIDESQFEISSAIRVIPGRIQELSSLTELLSKDESFARAIELISLGNEKQDQDQNQEVLTNQLKEAFARIDSQTAEKTINKTLEIPTGKLWRAILDTETESYPNIELSGEVISVADARGELILPYSADVDPLGGFSSSDEVEALLVDGEGVERFIGEVSLKKSALKEIRLIKTRAAAYGLTDSDIVYFRTKQDKASYRKRKRALERILDRECVLPELIDLFDPACNKAAQTYGISVSDADFARYDREDHHGNKISLNEQQREAFTKLVDNGPLSLLQGPPGTGKTEFIAAFVHYLIEKQNTRRILLVSQSHEAVNTAAERIRKHCARLDTVLEVVRFSNREGAVSPGLKDVYSNAITTERRELFNAESKYRVEALSDAIGLEPEFISTMVTAEIKLFKQIDHLETLLYRVNDLRDEKDIKELKEIAVQLDISIRSKLSTDFGISLDTNTKISDAKEILIYKLCREYGVRPDEVRRVRALAKISRDMQDALSGERVNLDEFYARSRQLVTGTCVGIGQGHIGIQDNIYDWVIIDEAARSIASELAIAMQSAKRVLLVGDHLQLPPLYSDAHKAALARKLGINNLRTEVDEVLRSDFARAFSSKYGEQASAALLTQYRMAPPIGDLVSQTFYEGKLRNGDRVIPKVYDTAPAALQSSVTWLDTSKFGQKANHLESGGTSIYNRCEADQIISVLKQVSDNEEFVGQLSKLTGKDEAAIGVICMYAEQKRVLRQKFNQEIWSDGFKDIVKIDTVDSYQGKENRIIILSLTRSDKYHSPGFLRAPNRINVAMSRAMDRLLIVGNVNMWKGNNKDLPLGSVVHYMDEHGLEAGYRFLTVEQGGKQK</sequence>
<dbReference type="InterPro" id="IPR041677">
    <property type="entry name" value="DNA2/NAM7_AAA_11"/>
</dbReference>
<dbReference type="Pfam" id="PF13086">
    <property type="entry name" value="AAA_11"/>
    <property type="match status" value="1"/>
</dbReference>
<dbReference type="InterPro" id="IPR045055">
    <property type="entry name" value="DNA2/NAM7-like"/>
</dbReference>
<evidence type="ECO:0000313" key="3">
    <source>
        <dbReference type="Proteomes" id="UP000633814"/>
    </source>
</evidence>
<organism evidence="2 3">
    <name type="scientific">Alishewanella maricola</name>
    <dbReference type="NCBI Taxonomy" id="2795740"/>
    <lineage>
        <taxon>Bacteria</taxon>
        <taxon>Pseudomonadati</taxon>
        <taxon>Pseudomonadota</taxon>
        <taxon>Gammaproteobacteria</taxon>
        <taxon>Alteromonadales</taxon>
        <taxon>Alteromonadaceae</taxon>
        <taxon>Alishewanella</taxon>
    </lineage>
</organism>
<dbReference type="EMBL" id="JAEINI020000004">
    <property type="protein sequence ID" value="MCB5226665.1"/>
    <property type="molecule type" value="Genomic_DNA"/>
</dbReference>
<dbReference type="Gene3D" id="3.40.50.300">
    <property type="entry name" value="P-loop containing nucleotide triphosphate hydrolases"/>
    <property type="match status" value="2"/>
</dbReference>